<evidence type="ECO:0000256" key="3">
    <source>
        <dbReference type="ARBA" id="ARBA00022475"/>
    </source>
</evidence>
<dbReference type="PANTHER" id="PTHR48063">
    <property type="entry name" value="LRR RECEPTOR-LIKE KINASE"/>
    <property type="match status" value="1"/>
</dbReference>
<dbReference type="FunFam" id="3.80.10.10:FF:000095">
    <property type="entry name" value="LRR receptor-like serine/threonine-protein kinase GSO1"/>
    <property type="match status" value="1"/>
</dbReference>
<dbReference type="AlphaFoldDB" id="A0A7J6EGN0"/>
<keyword evidence="3" id="KW-1003">Cell membrane</keyword>
<evidence type="ECO:0000256" key="2">
    <source>
        <dbReference type="ARBA" id="ARBA00009592"/>
    </source>
</evidence>
<dbReference type="OrthoDB" id="1600340at2759"/>
<evidence type="ECO:0000256" key="13">
    <source>
        <dbReference type="SAM" id="SignalP"/>
    </source>
</evidence>
<evidence type="ECO:0000313" key="17">
    <source>
        <dbReference type="Proteomes" id="UP000583929"/>
    </source>
</evidence>
<dbReference type="FunFam" id="3.80.10.10:FF:000111">
    <property type="entry name" value="LRR receptor-like serine/threonine-protein kinase ERECTA"/>
    <property type="match status" value="1"/>
</dbReference>
<feature type="domain" description="Disease resistance R13L4/SHOC-2-like LRR" evidence="15">
    <location>
        <begin position="97"/>
        <end position="297"/>
    </location>
</feature>
<dbReference type="Proteomes" id="UP000583929">
    <property type="component" value="Unassembled WGS sequence"/>
</dbReference>
<dbReference type="SMART" id="SM00369">
    <property type="entry name" value="LRR_TYP"/>
    <property type="match status" value="8"/>
</dbReference>
<evidence type="ECO:0000256" key="9">
    <source>
        <dbReference type="ARBA" id="ARBA00023136"/>
    </source>
</evidence>
<reference evidence="16 17" key="1">
    <citation type="journal article" date="2020" name="bioRxiv">
        <title>Sequence and annotation of 42 cannabis genomes reveals extensive copy number variation in cannabinoid synthesis and pathogen resistance genes.</title>
        <authorList>
            <person name="Mckernan K.J."/>
            <person name="Helbert Y."/>
            <person name="Kane L.T."/>
            <person name="Ebling H."/>
            <person name="Zhang L."/>
            <person name="Liu B."/>
            <person name="Eaton Z."/>
            <person name="Mclaughlin S."/>
            <person name="Kingan S."/>
            <person name="Baybayan P."/>
            <person name="Concepcion G."/>
            <person name="Jordan M."/>
            <person name="Riva A."/>
            <person name="Barbazuk W."/>
            <person name="Harkins T."/>
        </authorList>
    </citation>
    <scope>NUCLEOTIDE SEQUENCE [LARGE SCALE GENOMIC DNA]</scope>
    <source>
        <strain evidence="17">cv. Jamaican Lion 4</strain>
        <tissue evidence="16">Leaf</tissue>
    </source>
</reference>
<keyword evidence="11" id="KW-0325">Glycoprotein</keyword>
<feature type="transmembrane region" description="Helical" evidence="12">
    <location>
        <begin position="952"/>
        <end position="975"/>
    </location>
</feature>
<dbReference type="InterPro" id="IPR001611">
    <property type="entry name" value="Leu-rich_rpt"/>
</dbReference>
<gene>
    <name evidence="16" type="ORF">G4B88_026911</name>
</gene>
<keyword evidence="5 12" id="KW-0812">Transmembrane</keyword>
<evidence type="ECO:0000313" key="16">
    <source>
        <dbReference type="EMBL" id="KAF4357532.1"/>
    </source>
</evidence>
<dbReference type="PROSITE" id="PS51450">
    <property type="entry name" value="LRR"/>
    <property type="match status" value="2"/>
</dbReference>
<evidence type="ECO:0000259" key="15">
    <source>
        <dbReference type="Pfam" id="PF23598"/>
    </source>
</evidence>
<dbReference type="PANTHER" id="PTHR48063:SF112">
    <property type="entry name" value="RECEPTOR LIKE PROTEIN 30-LIKE"/>
    <property type="match status" value="1"/>
</dbReference>
<feature type="chain" id="PRO_5029454034" evidence="13">
    <location>
        <begin position="26"/>
        <end position="1016"/>
    </location>
</feature>
<dbReference type="InterPro" id="IPR046956">
    <property type="entry name" value="RLP23-like"/>
</dbReference>
<comment type="caution">
    <text evidence="16">The sequence shown here is derived from an EMBL/GenBank/DDBJ whole genome shotgun (WGS) entry which is preliminary data.</text>
</comment>
<evidence type="ECO:0000256" key="5">
    <source>
        <dbReference type="ARBA" id="ARBA00022692"/>
    </source>
</evidence>
<name>A0A7J6EGN0_CANSA</name>
<keyword evidence="8 12" id="KW-1133">Transmembrane helix</keyword>
<proteinExistence type="inferred from homology"/>
<feature type="domain" description="Leucine-rich repeat-containing N-terminal plant-type" evidence="14">
    <location>
        <begin position="34"/>
        <end position="70"/>
    </location>
</feature>
<feature type="domain" description="Disease resistance R13L4/SHOC-2-like LRR" evidence="15">
    <location>
        <begin position="362"/>
        <end position="537"/>
    </location>
</feature>
<dbReference type="PRINTS" id="PR00019">
    <property type="entry name" value="LEURICHRPT"/>
</dbReference>
<evidence type="ECO:0000256" key="6">
    <source>
        <dbReference type="ARBA" id="ARBA00022729"/>
    </source>
</evidence>
<evidence type="ECO:0000259" key="14">
    <source>
        <dbReference type="Pfam" id="PF08263"/>
    </source>
</evidence>
<keyword evidence="9 12" id="KW-0472">Membrane</keyword>
<dbReference type="Gene3D" id="3.80.10.10">
    <property type="entry name" value="Ribonuclease Inhibitor"/>
    <property type="match status" value="5"/>
</dbReference>
<dbReference type="EMBL" id="JAATIQ010000403">
    <property type="protein sequence ID" value="KAF4357532.1"/>
    <property type="molecule type" value="Genomic_DNA"/>
</dbReference>
<comment type="similarity">
    <text evidence="2">Belongs to the RLP family.</text>
</comment>
<organism evidence="16 17">
    <name type="scientific">Cannabis sativa</name>
    <name type="common">Hemp</name>
    <name type="synonym">Marijuana</name>
    <dbReference type="NCBI Taxonomy" id="3483"/>
    <lineage>
        <taxon>Eukaryota</taxon>
        <taxon>Viridiplantae</taxon>
        <taxon>Streptophyta</taxon>
        <taxon>Embryophyta</taxon>
        <taxon>Tracheophyta</taxon>
        <taxon>Spermatophyta</taxon>
        <taxon>Magnoliopsida</taxon>
        <taxon>eudicotyledons</taxon>
        <taxon>Gunneridae</taxon>
        <taxon>Pentapetalae</taxon>
        <taxon>rosids</taxon>
        <taxon>fabids</taxon>
        <taxon>Rosales</taxon>
        <taxon>Cannabaceae</taxon>
        <taxon>Cannabis</taxon>
    </lineage>
</organism>
<dbReference type="SUPFAM" id="SSF52047">
    <property type="entry name" value="RNI-like"/>
    <property type="match status" value="1"/>
</dbReference>
<evidence type="ECO:0000256" key="11">
    <source>
        <dbReference type="ARBA" id="ARBA00023180"/>
    </source>
</evidence>
<dbReference type="InterPro" id="IPR003591">
    <property type="entry name" value="Leu-rich_rpt_typical-subtyp"/>
</dbReference>
<keyword evidence="6 13" id="KW-0732">Signal</keyword>
<evidence type="ECO:0000256" key="10">
    <source>
        <dbReference type="ARBA" id="ARBA00023170"/>
    </source>
</evidence>
<dbReference type="FunFam" id="3.80.10.10:FF:000383">
    <property type="entry name" value="Leucine-rich repeat receptor protein kinase EMS1"/>
    <property type="match status" value="1"/>
</dbReference>
<protein>
    <submittedName>
        <fullName evidence="16">Uncharacterized protein</fullName>
    </submittedName>
</protein>
<dbReference type="InterPro" id="IPR032675">
    <property type="entry name" value="LRR_dom_sf"/>
</dbReference>
<evidence type="ECO:0000256" key="12">
    <source>
        <dbReference type="SAM" id="Phobius"/>
    </source>
</evidence>
<feature type="signal peptide" evidence="13">
    <location>
        <begin position="1"/>
        <end position="25"/>
    </location>
</feature>
<evidence type="ECO:0000256" key="7">
    <source>
        <dbReference type="ARBA" id="ARBA00022737"/>
    </source>
</evidence>
<dbReference type="Pfam" id="PF23598">
    <property type="entry name" value="LRR_14"/>
    <property type="match status" value="2"/>
</dbReference>
<dbReference type="GO" id="GO:0005886">
    <property type="term" value="C:plasma membrane"/>
    <property type="evidence" value="ECO:0007669"/>
    <property type="project" value="UniProtKB-SubCell"/>
</dbReference>
<comment type="subcellular location">
    <subcellularLocation>
        <location evidence="1">Cell membrane</location>
        <topology evidence="1">Single-pass type I membrane protein</topology>
    </subcellularLocation>
</comment>
<keyword evidence="17" id="KW-1185">Reference proteome</keyword>
<dbReference type="SUPFAM" id="SSF52058">
    <property type="entry name" value="L domain-like"/>
    <property type="match status" value="2"/>
</dbReference>
<evidence type="ECO:0000256" key="1">
    <source>
        <dbReference type="ARBA" id="ARBA00004251"/>
    </source>
</evidence>
<sequence>MGSYVSTQMIFLLALLCVCISNISGINTFGCMERERQALLQLKQSFQDPTHKLSSWKGQECCQWKGVGCDESSGHVVKLDLRTSSSYFTNYSDNLQANEVSPSLLELQHLNYLDLSGNNFNSSKIPTFFGSMNNLKYLNLSHSSFGGRIPLHFGNLTSLQVLDLQGLFGVSTHTFKWASNLLSLQYLDMNDVNCGNASDFVKVLTKLPSLSHISLSSCDLDINYFGYDPINFTFSSNLKYLDLSKNTHKRSILNYLQNMTSLEVLDLSSTFYDISSKIPTWLGDFESLVYLNLASNNYDTFEREGGLLYLINNACSLKLLDLSYNSIGQVLDPHNLNWTKCAKYNLEILNLSGNIIRGPLSSWLEQLESLKNLHLYGNLFHGPIPSSFGKFSFLELLDLSLNELNGSIPESLGRLSSLREIDLSNNELTGIIPKTMGRLSLLRKLSLSKNQLNGSLPKSLGNLVSLESLDISTNFLEGVVSEDHFANLTRLKELVINSNNFSCKVSSNWIPPFSLNLIHMGSCKVEGSHGFPKWIQTQKEATELNLSNANIIGTFPNWLHSSISYLDLSMNKISGYLPMNIGYTMPYLVTLNLGNNLLNGSIPYSICELESLDNLDLSRNKFSGKMPHCWKESQIVTVINFSYNKLLGTIPSSMGNLFSLKWLHMNNNNLNGELPSTLMNCFELELIDLGDNNFSGPLPTWIGGDSLLMIKILRLHKNMFSGSIPLNFCKLFALQILDLSGNNLSGEIPHCFGNFSGMTIEEDIPEDYTNATLEVVSPSYDIEWNKAKVSQVMKGRELEYTQILLLLDNMDLSSNKLVGVIPEELCHLSGLRGLNLSHNHLSSNIPNKIGELKSLESLDLSNNKLFGEIPQSMSNLLSLNKLDLAHNNLSGKIPTGSQLQTLDDPDIYFGNDQLCGLPLRKKCLGDDDGRKTSPTSNAHEDEDYKENRFERIWFYFVVTLGYAVGLWGVIGSLIFKRNWRLAFFGFYENIKDWILVTIQVKMGRFKKSIMKWMWIN</sequence>
<dbReference type="Pfam" id="PF00560">
    <property type="entry name" value="LRR_1"/>
    <property type="match status" value="8"/>
</dbReference>
<evidence type="ECO:0000256" key="4">
    <source>
        <dbReference type="ARBA" id="ARBA00022614"/>
    </source>
</evidence>
<keyword evidence="10" id="KW-0675">Receptor</keyword>
<keyword evidence="7" id="KW-0677">Repeat</keyword>
<accession>A0A7J6EGN0</accession>
<dbReference type="Pfam" id="PF08263">
    <property type="entry name" value="LRRNT_2"/>
    <property type="match status" value="1"/>
</dbReference>
<evidence type="ECO:0000256" key="8">
    <source>
        <dbReference type="ARBA" id="ARBA00022989"/>
    </source>
</evidence>
<keyword evidence="4" id="KW-0433">Leucine-rich repeat</keyword>
<dbReference type="InterPro" id="IPR055414">
    <property type="entry name" value="LRR_R13L4/SHOC2-like"/>
</dbReference>
<dbReference type="InterPro" id="IPR013210">
    <property type="entry name" value="LRR_N_plant-typ"/>
</dbReference>